<dbReference type="InterPro" id="IPR002716">
    <property type="entry name" value="PIN_dom"/>
</dbReference>
<dbReference type="PANTHER" id="PTHR34610:SF3">
    <property type="entry name" value="SSL7007 PROTEIN"/>
    <property type="match status" value="1"/>
</dbReference>
<reference evidence="2 3" key="1">
    <citation type="submission" date="2017-01" db="EMBL/GenBank/DDBJ databases">
        <title>Novel large sulfur bacteria in the metagenomes of groundwater-fed chemosynthetic microbial mats in the Lake Huron basin.</title>
        <authorList>
            <person name="Sharrar A.M."/>
            <person name="Flood B.E."/>
            <person name="Bailey J.V."/>
            <person name="Jones D.S."/>
            <person name="Biddanda B."/>
            <person name="Ruberg S.A."/>
            <person name="Marcus D.N."/>
            <person name="Dick G.J."/>
        </authorList>
    </citation>
    <scope>NUCLEOTIDE SEQUENCE [LARGE SCALE GENOMIC DNA]</scope>
    <source>
        <strain evidence="2">A8</strain>
    </source>
</reference>
<dbReference type="InterPro" id="IPR002850">
    <property type="entry name" value="PIN_toxin-like"/>
</dbReference>
<sequence length="139" mass="15519">MKVERAVVDTNVLLSASISPQGTAALLVRFLVSNGTTLLFSTETFDEFETRLWRPKFDVYVSIERRKEILGDFAQLAVWVEITGKASYSRDPDDDKFVEVALVGQADVLVSGDSDLTDLVMVGGIPILSPRQCWERIQH</sequence>
<evidence type="ECO:0000313" key="3">
    <source>
        <dbReference type="Proteomes" id="UP000192491"/>
    </source>
</evidence>
<proteinExistence type="predicted"/>
<gene>
    <name evidence="2" type="ORF">BWK73_27680</name>
</gene>
<organism evidence="2 3">
    <name type="scientific">Thiothrix lacustris</name>
    <dbReference type="NCBI Taxonomy" id="525917"/>
    <lineage>
        <taxon>Bacteria</taxon>
        <taxon>Pseudomonadati</taxon>
        <taxon>Pseudomonadota</taxon>
        <taxon>Gammaproteobacteria</taxon>
        <taxon>Thiotrichales</taxon>
        <taxon>Thiotrichaceae</taxon>
        <taxon>Thiothrix</taxon>
    </lineage>
</organism>
<name>A0A1Y1QK16_9GAMM</name>
<dbReference type="SUPFAM" id="SSF88723">
    <property type="entry name" value="PIN domain-like"/>
    <property type="match status" value="1"/>
</dbReference>
<dbReference type="NCBIfam" id="TIGR00305">
    <property type="entry name" value="putative toxin-antitoxin system toxin component, PIN family"/>
    <property type="match status" value="1"/>
</dbReference>
<protein>
    <submittedName>
        <fullName evidence="2">Putative toxin-antitoxin system toxin component, PIN family</fullName>
    </submittedName>
</protein>
<dbReference type="PANTHER" id="PTHR34610">
    <property type="entry name" value="SSL7007 PROTEIN"/>
    <property type="match status" value="1"/>
</dbReference>
<dbReference type="AlphaFoldDB" id="A0A1Y1QK16"/>
<comment type="caution">
    <text evidence="2">The sequence shown here is derived from an EMBL/GenBank/DDBJ whole genome shotgun (WGS) entry which is preliminary data.</text>
</comment>
<dbReference type="SMART" id="SM00670">
    <property type="entry name" value="PINc"/>
    <property type="match status" value="1"/>
</dbReference>
<feature type="domain" description="PIN" evidence="1">
    <location>
        <begin position="4"/>
        <end position="118"/>
    </location>
</feature>
<dbReference type="Pfam" id="PF13470">
    <property type="entry name" value="PIN_3"/>
    <property type="match status" value="1"/>
</dbReference>
<evidence type="ECO:0000313" key="2">
    <source>
        <dbReference type="EMBL" id="OQX07591.1"/>
    </source>
</evidence>
<evidence type="ECO:0000259" key="1">
    <source>
        <dbReference type="SMART" id="SM00670"/>
    </source>
</evidence>
<dbReference type="Proteomes" id="UP000192491">
    <property type="component" value="Unassembled WGS sequence"/>
</dbReference>
<dbReference type="EMBL" id="MTEJ01000205">
    <property type="protein sequence ID" value="OQX07591.1"/>
    <property type="molecule type" value="Genomic_DNA"/>
</dbReference>
<dbReference type="InterPro" id="IPR029060">
    <property type="entry name" value="PIN-like_dom_sf"/>
</dbReference>
<accession>A0A1Y1QK16</accession>